<dbReference type="EMBL" id="GEDG01024016">
    <property type="protein sequence ID" value="JAP16294.1"/>
    <property type="molecule type" value="Transcribed_RNA"/>
</dbReference>
<sequence length="70" mass="8062">MRYLEDCSQFVRSSIIAPGLFFITILSGRAALPLIFDSPSIISYRFYYLGFLEIPTTCSIDILVFLNFRK</sequence>
<evidence type="ECO:0000256" key="1">
    <source>
        <dbReference type="SAM" id="Phobius"/>
    </source>
</evidence>
<protein>
    <submittedName>
        <fullName evidence="2">Putative ovule protein</fullName>
    </submittedName>
</protein>
<organism evidence="2">
    <name type="scientific">Solanum chacoense</name>
    <name type="common">Chaco potato</name>
    <dbReference type="NCBI Taxonomy" id="4108"/>
    <lineage>
        <taxon>Eukaryota</taxon>
        <taxon>Viridiplantae</taxon>
        <taxon>Streptophyta</taxon>
        <taxon>Embryophyta</taxon>
        <taxon>Tracheophyta</taxon>
        <taxon>Spermatophyta</taxon>
        <taxon>Magnoliopsida</taxon>
        <taxon>eudicotyledons</taxon>
        <taxon>Gunneridae</taxon>
        <taxon>Pentapetalae</taxon>
        <taxon>asterids</taxon>
        <taxon>lamiids</taxon>
        <taxon>Solanales</taxon>
        <taxon>Solanaceae</taxon>
        <taxon>Solanoideae</taxon>
        <taxon>Solaneae</taxon>
        <taxon>Solanum</taxon>
    </lineage>
</organism>
<feature type="transmembrane region" description="Helical" evidence="1">
    <location>
        <begin position="48"/>
        <end position="68"/>
    </location>
</feature>
<accession>A0A0V0H9T1</accession>
<keyword evidence="1" id="KW-1133">Transmembrane helix</keyword>
<reference evidence="2" key="1">
    <citation type="submission" date="2015-12" db="EMBL/GenBank/DDBJ databases">
        <title>Gene expression during late stages of embryo sac development: a critical building block for successful pollen-pistil interactions.</title>
        <authorList>
            <person name="Liu Y."/>
            <person name="Joly V."/>
            <person name="Sabar M."/>
            <person name="Matton D.P."/>
        </authorList>
    </citation>
    <scope>NUCLEOTIDE SEQUENCE</scope>
</reference>
<evidence type="ECO:0000313" key="2">
    <source>
        <dbReference type="EMBL" id="JAP16294.1"/>
    </source>
</evidence>
<dbReference type="AlphaFoldDB" id="A0A0V0H9T1"/>
<proteinExistence type="predicted"/>
<feature type="transmembrane region" description="Helical" evidence="1">
    <location>
        <begin position="15"/>
        <end position="36"/>
    </location>
</feature>
<keyword evidence="1" id="KW-0812">Transmembrane</keyword>
<name>A0A0V0H9T1_SOLCH</name>
<keyword evidence="1" id="KW-0472">Membrane</keyword>